<dbReference type="InterPro" id="IPR029032">
    <property type="entry name" value="AhpD-like"/>
</dbReference>
<organism evidence="2 3">
    <name type="scientific">Streptomyces mirabilis</name>
    <dbReference type="NCBI Taxonomy" id="68239"/>
    <lineage>
        <taxon>Bacteria</taxon>
        <taxon>Bacillati</taxon>
        <taxon>Actinomycetota</taxon>
        <taxon>Actinomycetes</taxon>
        <taxon>Kitasatosporales</taxon>
        <taxon>Streptomycetaceae</taxon>
        <taxon>Streptomyces</taxon>
    </lineage>
</organism>
<reference evidence="2 3" key="1">
    <citation type="submission" date="2016-10" db="EMBL/GenBank/DDBJ databases">
        <authorList>
            <person name="de Groot N.N."/>
        </authorList>
    </citation>
    <scope>NUCLEOTIDE SEQUENCE [LARGE SCALE GENOMIC DNA]</scope>
    <source>
        <strain evidence="2 3">OK461</strain>
    </source>
</reference>
<dbReference type="GO" id="GO:0051920">
    <property type="term" value="F:peroxiredoxin activity"/>
    <property type="evidence" value="ECO:0007669"/>
    <property type="project" value="InterPro"/>
</dbReference>
<dbReference type="STRING" id="68239.GCA_000745715_04292"/>
<evidence type="ECO:0000313" key="3">
    <source>
        <dbReference type="Proteomes" id="UP000181942"/>
    </source>
</evidence>
<dbReference type="Pfam" id="PF02627">
    <property type="entry name" value="CMD"/>
    <property type="match status" value="2"/>
</dbReference>
<dbReference type="PANTHER" id="PTHR33570:SF2">
    <property type="entry name" value="CARBOXYMUCONOLACTONE DECARBOXYLASE-LIKE DOMAIN-CONTAINING PROTEIN"/>
    <property type="match status" value="1"/>
</dbReference>
<keyword evidence="2" id="KW-0575">Peroxidase</keyword>
<sequence length="237" mass="25671">MTLPTQSTIVELDPAFAEMAAASFRLAGEGPELTPRERILLSLVADVCEQVLAMPYEQHVRAALDQGVDADDLRELLRFISYDSGYPAALAALVRLTEIEREHGLPGPTGKGHEVNADGTGSPLPAAMRAQVQALDPGLADCMELQSRMRADMSRISVRERAFATMTVDVLYQTLQESFRAHVGRALGAGATPDEVRAAVRVTAPFGMTRTWRAMNVLDALLAEREEQEGKRTPGAA</sequence>
<accession>A0A1I2L536</accession>
<dbReference type="Gene3D" id="1.20.1290.10">
    <property type="entry name" value="AhpD-like"/>
    <property type="match status" value="1"/>
</dbReference>
<dbReference type="InterPro" id="IPR052512">
    <property type="entry name" value="4CMD/NDH-1_regulator"/>
</dbReference>
<feature type="domain" description="Carboxymuconolactone decarboxylase-like" evidence="1">
    <location>
        <begin position="15"/>
        <end position="93"/>
    </location>
</feature>
<dbReference type="InterPro" id="IPR003779">
    <property type="entry name" value="CMD-like"/>
</dbReference>
<dbReference type="Proteomes" id="UP000181942">
    <property type="component" value="Unassembled WGS sequence"/>
</dbReference>
<keyword evidence="2" id="KW-0560">Oxidoreductase</keyword>
<proteinExistence type="predicted"/>
<evidence type="ECO:0000313" key="2">
    <source>
        <dbReference type="EMBL" id="SFF74462.1"/>
    </source>
</evidence>
<feature type="domain" description="Carboxymuconolactone decarboxylase-like" evidence="1">
    <location>
        <begin position="154"/>
        <end position="219"/>
    </location>
</feature>
<protein>
    <submittedName>
        <fullName evidence="2">Uncharacterized conserved protein YurZ, alkylhydroperoxidase/carboxymuconolactone decarboxylase family</fullName>
    </submittedName>
</protein>
<gene>
    <name evidence="2" type="ORF">SAMN02787118_111249</name>
</gene>
<dbReference type="PANTHER" id="PTHR33570">
    <property type="entry name" value="4-CARBOXYMUCONOLACTONE DECARBOXYLASE FAMILY PROTEIN"/>
    <property type="match status" value="1"/>
</dbReference>
<dbReference type="SUPFAM" id="SSF69118">
    <property type="entry name" value="AhpD-like"/>
    <property type="match status" value="1"/>
</dbReference>
<dbReference type="EMBL" id="FONR01000011">
    <property type="protein sequence ID" value="SFF74462.1"/>
    <property type="molecule type" value="Genomic_DNA"/>
</dbReference>
<name>A0A1I2L536_9ACTN</name>
<evidence type="ECO:0000259" key="1">
    <source>
        <dbReference type="Pfam" id="PF02627"/>
    </source>
</evidence>
<dbReference type="RefSeq" id="WP_075030197.1">
    <property type="nucleotide sequence ID" value="NZ_FONR01000011.1"/>
</dbReference>
<dbReference type="AlphaFoldDB" id="A0A1I2L536"/>
<dbReference type="OrthoDB" id="3517114at2"/>